<dbReference type="InterPro" id="IPR050833">
    <property type="entry name" value="Poly_Biosynth_Transport"/>
</dbReference>
<feature type="transmembrane region" description="Helical" evidence="6">
    <location>
        <begin position="348"/>
        <end position="365"/>
    </location>
</feature>
<feature type="transmembrane region" description="Helical" evidence="6">
    <location>
        <begin position="377"/>
        <end position="395"/>
    </location>
</feature>
<evidence type="ECO:0000256" key="4">
    <source>
        <dbReference type="ARBA" id="ARBA00022989"/>
    </source>
</evidence>
<keyword evidence="2" id="KW-1003">Cell membrane</keyword>
<evidence type="ECO:0000256" key="6">
    <source>
        <dbReference type="SAM" id="Phobius"/>
    </source>
</evidence>
<evidence type="ECO:0000313" key="8">
    <source>
        <dbReference type="Proteomes" id="UP000238375"/>
    </source>
</evidence>
<feature type="transmembrane region" description="Helical" evidence="6">
    <location>
        <begin position="133"/>
        <end position="154"/>
    </location>
</feature>
<evidence type="ECO:0000256" key="3">
    <source>
        <dbReference type="ARBA" id="ARBA00022692"/>
    </source>
</evidence>
<evidence type="ECO:0000256" key="1">
    <source>
        <dbReference type="ARBA" id="ARBA00004651"/>
    </source>
</evidence>
<protein>
    <recommendedName>
        <fullName evidence="9">O-antigen/teichoic acid export membrane protein</fullName>
    </recommendedName>
</protein>
<evidence type="ECO:0008006" key="9">
    <source>
        <dbReference type="Google" id="ProtNLM"/>
    </source>
</evidence>
<feature type="transmembrane region" description="Helical" evidence="6">
    <location>
        <begin position="166"/>
        <end position="183"/>
    </location>
</feature>
<dbReference type="RefSeq" id="WP_146141362.1">
    <property type="nucleotide sequence ID" value="NZ_PVTE01000003.1"/>
</dbReference>
<evidence type="ECO:0000256" key="5">
    <source>
        <dbReference type="ARBA" id="ARBA00023136"/>
    </source>
</evidence>
<name>A0A2T0TES7_9BACT</name>
<evidence type="ECO:0000313" key="7">
    <source>
        <dbReference type="EMBL" id="PRY44176.1"/>
    </source>
</evidence>
<dbReference type="PANTHER" id="PTHR30250:SF11">
    <property type="entry name" value="O-ANTIGEN TRANSPORTER-RELATED"/>
    <property type="match status" value="1"/>
</dbReference>
<keyword evidence="3 6" id="KW-0812">Transmembrane</keyword>
<evidence type="ECO:0000256" key="2">
    <source>
        <dbReference type="ARBA" id="ARBA00022475"/>
    </source>
</evidence>
<dbReference type="AlphaFoldDB" id="A0A2T0TES7"/>
<accession>A0A2T0TES7</accession>
<dbReference type="PANTHER" id="PTHR30250">
    <property type="entry name" value="PST FAMILY PREDICTED COLANIC ACID TRANSPORTER"/>
    <property type="match status" value="1"/>
</dbReference>
<dbReference type="Proteomes" id="UP000238375">
    <property type="component" value="Unassembled WGS sequence"/>
</dbReference>
<dbReference type="GO" id="GO:0005886">
    <property type="term" value="C:plasma membrane"/>
    <property type="evidence" value="ECO:0007669"/>
    <property type="project" value="UniProtKB-SubCell"/>
</dbReference>
<keyword evidence="4 6" id="KW-1133">Transmembrane helix</keyword>
<feature type="transmembrane region" description="Helical" evidence="6">
    <location>
        <begin position="94"/>
        <end position="113"/>
    </location>
</feature>
<proteinExistence type="predicted"/>
<sequence>MITSDNLTRLFSKDLIYGILIKILLIFSQVLVIPLFISVLGEQMYGEWIMLTTIPNYLMLSDMGLTASVSNQISAYNISKEYEKMSKLFKSTNYIILIVGIVVIVLFFVSTIFINFSKLLNIKVMNIFEVNLILLLLLSNVVVSVLFNFNISFYRVLDKYYMYQKFLLINYALDLVVTVSSLLLNMSLIFMSCLFIVIRILLLIMTIAKLSKYDNYEYGFLREVKFQKSLFFSAMNHTVYNLGFGLIIQGNTFIVGKVLGPSEVVKFNTTRTMVNTIRSLMSVMYLPTMSKYNILLLNNKLLEAKIIFRHTLYKVLFLSTLISIFIIINYEKLFVLWLHKDLSISDGFIMAMVISALIHTVWNTMSMLPLSINKSNILLCFPAVSVLGFVLQFFYIKNIGINFTGYIILFIDIIMLVLLLFQVKKIFREKNIIKNDCDNTTSNSVL</sequence>
<feature type="transmembrane region" description="Helical" evidence="6">
    <location>
        <begin position="189"/>
        <end position="208"/>
    </location>
</feature>
<organism evidence="7 8">
    <name type="scientific">Spirosoma oryzae</name>
    <dbReference type="NCBI Taxonomy" id="1469603"/>
    <lineage>
        <taxon>Bacteria</taxon>
        <taxon>Pseudomonadati</taxon>
        <taxon>Bacteroidota</taxon>
        <taxon>Cytophagia</taxon>
        <taxon>Cytophagales</taxon>
        <taxon>Cytophagaceae</taxon>
        <taxon>Spirosoma</taxon>
    </lineage>
</organism>
<feature type="transmembrane region" description="Helical" evidence="6">
    <location>
        <begin position="401"/>
        <end position="421"/>
    </location>
</feature>
<reference evidence="7 8" key="1">
    <citation type="submission" date="2018-03" db="EMBL/GenBank/DDBJ databases">
        <title>Genomic Encyclopedia of Archaeal and Bacterial Type Strains, Phase II (KMG-II): from individual species to whole genera.</title>
        <authorList>
            <person name="Goeker M."/>
        </authorList>
    </citation>
    <scope>NUCLEOTIDE SEQUENCE [LARGE SCALE GENOMIC DNA]</scope>
    <source>
        <strain evidence="7 8">DSM 28354</strain>
    </source>
</reference>
<keyword evidence="5 6" id="KW-0472">Membrane</keyword>
<gene>
    <name evidence="7" type="ORF">CLV58_103145</name>
</gene>
<dbReference type="OrthoDB" id="7011692at2"/>
<comment type="subcellular location">
    <subcellularLocation>
        <location evidence="1">Cell membrane</location>
        <topology evidence="1">Multi-pass membrane protein</topology>
    </subcellularLocation>
</comment>
<comment type="caution">
    <text evidence="7">The sequence shown here is derived from an EMBL/GenBank/DDBJ whole genome shotgun (WGS) entry which is preliminary data.</text>
</comment>
<feature type="transmembrane region" description="Helical" evidence="6">
    <location>
        <begin position="311"/>
        <end position="328"/>
    </location>
</feature>
<dbReference type="EMBL" id="PVTE01000003">
    <property type="protein sequence ID" value="PRY44176.1"/>
    <property type="molecule type" value="Genomic_DNA"/>
</dbReference>
<feature type="transmembrane region" description="Helical" evidence="6">
    <location>
        <begin position="15"/>
        <end position="40"/>
    </location>
</feature>
<keyword evidence="8" id="KW-1185">Reference proteome</keyword>